<dbReference type="GO" id="GO:0016020">
    <property type="term" value="C:membrane"/>
    <property type="evidence" value="ECO:0007669"/>
    <property type="project" value="InterPro"/>
</dbReference>
<protein>
    <recommendedName>
        <fullName evidence="9">ABC transmembrane type-1 domain-containing protein</fullName>
    </recommendedName>
</protein>
<dbReference type="GO" id="GO:0005524">
    <property type="term" value="F:ATP binding"/>
    <property type="evidence" value="ECO:0007669"/>
    <property type="project" value="UniProtKB-KW"/>
</dbReference>
<evidence type="ECO:0000313" key="10">
    <source>
        <dbReference type="EMBL" id="KAG7095646.1"/>
    </source>
</evidence>
<name>A0A9P7S777_9AGAR</name>
<feature type="transmembrane region" description="Helical" evidence="8">
    <location>
        <begin position="180"/>
        <end position="198"/>
    </location>
</feature>
<dbReference type="InterPro" id="IPR011527">
    <property type="entry name" value="ABC1_TM_dom"/>
</dbReference>
<dbReference type="GO" id="GO:0140359">
    <property type="term" value="F:ABC-type transporter activity"/>
    <property type="evidence" value="ECO:0007669"/>
    <property type="project" value="InterPro"/>
</dbReference>
<evidence type="ECO:0000256" key="1">
    <source>
        <dbReference type="ARBA" id="ARBA00022448"/>
    </source>
</evidence>
<feature type="region of interest" description="Disordered" evidence="7">
    <location>
        <begin position="426"/>
        <end position="525"/>
    </location>
</feature>
<dbReference type="SUPFAM" id="SSF90123">
    <property type="entry name" value="ABC transporter transmembrane region"/>
    <property type="match status" value="1"/>
</dbReference>
<dbReference type="KEGG" id="more:E1B28_006368"/>
<dbReference type="CDD" id="cd18596">
    <property type="entry name" value="ABC_6TM_VMR1_D1_like"/>
    <property type="match status" value="1"/>
</dbReference>
<dbReference type="EMBL" id="CM032183">
    <property type="protein sequence ID" value="KAG7095646.1"/>
    <property type="molecule type" value="Genomic_DNA"/>
</dbReference>
<gene>
    <name evidence="10" type="ORF">E1B28_006368</name>
</gene>
<dbReference type="Gene3D" id="1.20.1560.10">
    <property type="entry name" value="ABC transporter type 1, transmembrane domain"/>
    <property type="match status" value="2"/>
</dbReference>
<evidence type="ECO:0000313" key="11">
    <source>
        <dbReference type="Proteomes" id="UP001049176"/>
    </source>
</evidence>
<keyword evidence="1" id="KW-0813">Transport</keyword>
<feature type="transmembrane region" description="Helical" evidence="8">
    <location>
        <begin position="661"/>
        <end position="685"/>
    </location>
</feature>
<evidence type="ECO:0000259" key="9">
    <source>
        <dbReference type="PROSITE" id="PS50929"/>
    </source>
</evidence>
<dbReference type="AlphaFoldDB" id="A0A9P7S777"/>
<proteinExistence type="predicted"/>
<sequence>MEGHLQLVINVANPSKLTQTIWTSELIFPLYVTLGSTLVLVLHLVFTAKPFKKFVATRNEELVLTREINEPSEGLVEEVKAHVSNHGGTTIFTFYLTRLTCTLGLLLLAITSLVQDFEEGHEDFGVLIMKKKNKKHRGNGSMSDSLTTREWLEFAMCLTFLYTVLLAITSVSAKPRWSRVVIRHLNVVLLATSAVYTYRDLYPLATFNKTPLDIEDGWRIWAKVALLSISAIVIPLLIPRHYVPYNPKNPSQTPNPEQTASLLSLTLYFFMDPVIFSVRKNEHLPYDQLPPLPDYDYAEGLRERAFRHLDPTLRPKRRHLFFSLVRVFLWEHFILSLMLIIQVTTGFATPFAVKGLLNYLEQMQYGSSDATMRPWFWIALMFIGPTISSVAFEWYIFVGTHMIVQAESLLTQVIFEHALRIRLKSEGDRETSQATPTQDTTDSDSSNPVSRESTLVPSDDDNISGDDGSVRSGTDTTATAAEASTSHAREDTLVDTTSSLNRAKSKTAHSDAAKPSVNIGLPPLTRPISESGNSNMIGKIINLASTDLQTILDTKDFIRLLVYTPIQLVLCVMFLYFVLGWSAFVGLGVIFLSLPIPGVLASLVRKVQVNRMKQTDARVQAVTEIMNVIRMVKMFGWEQKMNDRISEKRDKEMFWIWRLRLLNMATMIINYVIPMSTMIATYATYVSPNAVEMNGMIL</sequence>
<dbReference type="InterPro" id="IPR050173">
    <property type="entry name" value="ABC_transporter_C-like"/>
</dbReference>
<evidence type="ECO:0000256" key="3">
    <source>
        <dbReference type="ARBA" id="ARBA00022741"/>
    </source>
</evidence>
<feature type="transmembrane region" description="Helical" evidence="8">
    <location>
        <begin position="95"/>
        <end position="114"/>
    </location>
</feature>
<feature type="compositionally biased region" description="Low complexity" evidence="7">
    <location>
        <begin position="472"/>
        <end position="486"/>
    </location>
</feature>
<dbReference type="PANTHER" id="PTHR24223">
    <property type="entry name" value="ATP-BINDING CASSETTE SUB-FAMILY C"/>
    <property type="match status" value="1"/>
</dbReference>
<keyword evidence="4" id="KW-0067">ATP-binding</keyword>
<feature type="compositionally biased region" description="Polar residues" evidence="7">
    <location>
        <begin position="447"/>
        <end position="456"/>
    </location>
</feature>
<feature type="transmembrane region" description="Helical" evidence="8">
    <location>
        <begin position="151"/>
        <end position="168"/>
    </location>
</feature>
<accession>A0A9P7S777</accession>
<dbReference type="InterPro" id="IPR036640">
    <property type="entry name" value="ABC1_TM_sf"/>
</dbReference>
<feature type="transmembrane region" description="Helical" evidence="8">
    <location>
        <begin position="218"/>
        <end position="238"/>
    </location>
</feature>
<comment type="caution">
    <text evidence="10">The sequence shown here is derived from an EMBL/GenBank/DDBJ whole genome shotgun (WGS) entry which is preliminary data.</text>
</comment>
<keyword evidence="6 8" id="KW-0472">Membrane</keyword>
<dbReference type="RefSeq" id="XP_043012116.1">
    <property type="nucleotide sequence ID" value="XM_043151023.1"/>
</dbReference>
<organism evidence="10 11">
    <name type="scientific">Marasmius oreades</name>
    <name type="common">fairy-ring Marasmius</name>
    <dbReference type="NCBI Taxonomy" id="181124"/>
    <lineage>
        <taxon>Eukaryota</taxon>
        <taxon>Fungi</taxon>
        <taxon>Dikarya</taxon>
        <taxon>Basidiomycota</taxon>
        <taxon>Agaricomycotina</taxon>
        <taxon>Agaricomycetes</taxon>
        <taxon>Agaricomycetidae</taxon>
        <taxon>Agaricales</taxon>
        <taxon>Marasmiineae</taxon>
        <taxon>Marasmiaceae</taxon>
        <taxon>Marasmius</taxon>
    </lineage>
</organism>
<keyword evidence="3" id="KW-0547">Nucleotide-binding</keyword>
<dbReference type="PANTHER" id="PTHR24223:SF356">
    <property type="entry name" value="ATP-BINDING CASSETTE TRANSPORTER ABC4"/>
    <property type="match status" value="1"/>
</dbReference>
<evidence type="ECO:0000256" key="5">
    <source>
        <dbReference type="ARBA" id="ARBA00022989"/>
    </source>
</evidence>
<feature type="transmembrane region" description="Helical" evidence="8">
    <location>
        <begin position="584"/>
        <end position="604"/>
    </location>
</feature>
<dbReference type="GeneID" id="66075444"/>
<feature type="transmembrane region" description="Helical" evidence="8">
    <location>
        <begin position="560"/>
        <end position="578"/>
    </location>
</feature>
<dbReference type="Pfam" id="PF00664">
    <property type="entry name" value="ABC_membrane"/>
    <property type="match status" value="1"/>
</dbReference>
<feature type="transmembrane region" description="Helical" evidence="8">
    <location>
        <begin position="320"/>
        <end position="341"/>
    </location>
</feature>
<keyword evidence="2 8" id="KW-0812">Transmembrane</keyword>
<feature type="transmembrane region" description="Helical" evidence="8">
    <location>
        <begin position="26"/>
        <end position="46"/>
    </location>
</feature>
<dbReference type="OrthoDB" id="6500128at2759"/>
<evidence type="ECO:0000256" key="2">
    <source>
        <dbReference type="ARBA" id="ARBA00022692"/>
    </source>
</evidence>
<feature type="domain" description="ABC transmembrane type-1" evidence="9">
    <location>
        <begin position="333"/>
        <end position="683"/>
    </location>
</feature>
<dbReference type="PROSITE" id="PS50929">
    <property type="entry name" value="ABC_TM1F"/>
    <property type="match status" value="1"/>
</dbReference>
<keyword evidence="5 8" id="KW-1133">Transmembrane helix</keyword>
<evidence type="ECO:0000256" key="8">
    <source>
        <dbReference type="SAM" id="Phobius"/>
    </source>
</evidence>
<evidence type="ECO:0000256" key="7">
    <source>
        <dbReference type="SAM" id="MobiDB-lite"/>
    </source>
</evidence>
<feature type="transmembrane region" description="Helical" evidence="8">
    <location>
        <begin position="375"/>
        <end position="398"/>
    </location>
</feature>
<evidence type="ECO:0000256" key="6">
    <source>
        <dbReference type="ARBA" id="ARBA00023136"/>
    </source>
</evidence>
<dbReference type="Proteomes" id="UP001049176">
    <property type="component" value="Chromosome 3"/>
</dbReference>
<keyword evidence="11" id="KW-1185">Reference proteome</keyword>
<feature type="compositionally biased region" description="Low complexity" evidence="7">
    <location>
        <begin position="432"/>
        <end position="446"/>
    </location>
</feature>
<reference evidence="10" key="1">
    <citation type="journal article" date="2021" name="Genome Biol. Evol.">
        <title>The assembled and annotated genome of the fairy-ring fungus Marasmius oreades.</title>
        <authorList>
            <person name="Hiltunen M."/>
            <person name="Ament-Velasquez S.L."/>
            <person name="Johannesson H."/>
        </authorList>
    </citation>
    <scope>NUCLEOTIDE SEQUENCE</scope>
    <source>
        <strain evidence="10">03SP1</strain>
    </source>
</reference>
<evidence type="ECO:0000256" key="4">
    <source>
        <dbReference type="ARBA" id="ARBA00022840"/>
    </source>
</evidence>